<dbReference type="EMBL" id="KC008572">
    <property type="protein sequence ID" value="AGF85331.1"/>
    <property type="molecule type" value="Genomic_DNA"/>
</dbReference>
<gene>
    <name evidence="1" type="ORF">glt_00522</name>
</gene>
<sequence>MIKAISLGLITATIGYSIYKDYLNRKFFDDYIKSGKNINGKIIINGQINDENNSENKYPLSICEIMTRGTMYLYNYNNDNYYNHSTGKYFYVPRLEKKKFHYWDISSQHKYYSDTVKINQYGLVLDNNTKIHYQKEEIQYIDNKTYILKKYIPNNSNITVFGKLSNTVNDSLKSLNSSCCVEFIGSKNQVIYDIGEKYFGIKDEYTMFLYLSLGICVYFILY</sequence>
<organism evidence="1 2">
    <name type="scientific">Moumouvirus goulette</name>
    <dbReference type="NCBI Taxonomy" id="1247379"/>
    <lineage>
        <taxon>Viruses</taxon>
        <taxon>Varidnaviria</taxon>
        <taxon>Bamfordvirae</taxon>
        <taxon>Nucleocytoviricota</taxon>
        <taxon>Megaviricetes</taxon>
        <taxon>Imitervirales</taxon>
        <taxon>Mimiviridae</taxon>
        <taxon>Megamimivirinae</taxon>
        <taxon>Moumouvirus</taxon>
        <taxon>Moumouvirus goulettemassiliense</taxon>
    </lineage>
</organism>
<accession>M1PMX3</accession>
<name>M1PMX3_9VIRU</name>
<protein>
    <submittedName>
        <fullName evidence="1">Uncharacterized protein</fullName>
    </submittedName>
</protein>
<reference evidence="1 2" key="1">
    <citation type="submission" date="2012-10" db="EMBL/GenBank/DDBJ databases">
        <title>Complete genome sequence of Moumouvirus goulette.</title>
        <authorList>
            <person name="Fournous G."/>
            <person name="Bougalmi M."/>
            <person name="Colson P."/>
        </authorList>
    </citation>
    <scope>NUCLEOTIDE SEQUENCE [LARGE SCALE GENOMIC DNA]</scope>
</reference>
<proteinExistence type="predicted"/>
<keyword evidence="2" id="KW-1185">Reference proteome</keyword>
<dbReference type="Proteomes" id="UP000241071">
    <property type="component" value="Segment"/>
</dbReference>
<evidence type="ECO:0000313" key="2">
    <source>
        <dbReference type="Proteomes" id="UP000241071"/>
    </source>
</evidence>
<evidence type="ECO:0000313" key="1">
    <source>
        <dbReference type="EMBL" id="AGF85331.1"/>
    </source>
</evidence>